<dbReference type="Gramene" id="evm.model.06.430">
    <property type="protein sequence ID" value="cds.evm.model.06.430"/>
    <property type="gene ID" value="evm.TU.06.430"/>
</dbReference>
<feature type="region of interest" description="Disordered" evidence="1">
    <location>
        <begin position="1"/>
        <end position="39"/>
    </location>
</feature>
<evidence type="ECO:0000313" key="3">
    <source>
        <dbReference type="Proteomes" id="UP000596661"/>
    </source>
</evidence>
<protein>
    <submittedName>
        <fullName evidence="2">Uncharacterized protein</fullName>
    </submittedName>
</protein>
<dbReference type="AlphaFoldDB" id="A0A803PYC7"/>
<name>A0A803PYC7_CANSA</name>
<accession>A0A803PYC7</accession>
<sequence>MEADQAAAYREGSSSGHHDEGLVGPPAEEVAGQVTNHQGDLLGTAMANLDFDNPNLAASDSSPPASADT</sequence>
<dbReference type="EMBL" id="UZAU01000564">
    <property type="status" value="NOT_ANNOTATED_CDS"/>
    <property type="molecule type" value="Genomic_DNA"/>
</dbReference>
<keyword evidence="3" id="KW-1185">Reference proteome</keyword>
<dbReference type="Proteomes" id="UP000596661">
    <property type="component" value="Chromosome 6"/>
</dbReference>
<evidence type="ECO:0000313" key="2">
    <source>
        <dbReference type="EnsemblPlants" id="cds.evm.model.06.430"/>
    </source>
</evidence>
<organism evidence="2 3">
    <name type="scientific">Cannabis sativa</name>
    <name type="common">Hemp</name>
    <name type="synonym">Marijuana</name>
    <dbReference type="NCBI Taxonomy" id="3483"/>
    <lineage>
        <taxon>Eukaryota</taxon>
        <taxon>Viridiplantae</taxon>
        <taxon>Streptophyta</taxon>
        <taxon>Embryophyta</taxon>
        <taxon>Tracheophyta</taxon>
        <taxon>Spermatophyta</taxon>
        <taxon>Magnoliopsida</taxon>
        <taxon>eudicotyledons</taxon>
        <taxon>Gunneridae</taxon>
        <taxon>Pentapetalae</taxon>
        <taxon>rosids</taxon>
        <taxon>fabids</taxon>
        <taxon>Rosales</taxon>
        <taxon>Cannabaceae</taxon>
        <taxon>Cannabis</taxon>
    </lineage>
</organism>
<proteinExistence type="predicted"/>
<reference evidence="2" key="1">
    <citation type="submission" date="2018-11" db="EMBL/GenBank/DDBJ databases">
        <authorList>
            <person name="Grassa J C."/>
        </authorList>
    </citation>
    <scope>NUCLEOTIDE SEQUENCE [LARGE SCALE GENOMIC DNA]</scope>
</reference>
<reference evidence="2" key="2">
    <citation type="submission" date="2021-03" db="UniProtKB">
        <authorList>
            <consortium name="EnsemblPlants"/>
        </authorList>
    </citation>
    <scope>IDENTIFICATION</scope>
</reference>
<evidence type="ECO:0000256" key="1">
    <source>
        <dbReference type="SAM" id="MobiDB-lite"/>
    </source>
</evidence>
<dbReference type="EnsemblPlants" id="evm.model.06.430">
    <property type="protein sequence ID" value="cds.evm.model.06.430"/>
    <property type="gene ID" value="evm.TU.06.430"/>
</dbReference>